<dbReference type="InterPro" id="IPR013560">
    <property type="entry name" value="DUF1722"/>
</dbReference>
<feature type="domain" description="DUF1722" evidence="2">
    <location>
        <begin position="206"/>
        <end position="279"/>
    </location>
</feature>
<proteinExistence type="predicted"/>
<dbReference type="Pfam" id="PF08349">
    <property type="entry name" value="DUF1722"/>
    <property type="match status" value="1"/>
</dbReference>
<sequence>MEKGTLIRVIPTRFDRWSGRPFAIRVTGDDVWNRRGTEERAEEAFVLMQKDAGAGAKGPEVTGLLRIRPGGRSVFYRLWGRARFGVRGQAVAVFGREKGGRGSADVPLRWTGLAFVLAAAALADLAPLRRVEAVVSRSALQAVVRRHKYAWMAFSPAAQKALGAIAAGRSGAGNGGRRCGSDGAEENASAEAPSDPTAPFWSIAALALAEPPTVGRWRNVLQHMIGYVTRLRPETRADWQRRIEGSLADDVPADVLFPLREAAEASGLNYLTGQSVLDPVLLRVGLDVGKIVAAEGPSVNPG</sequence>
<organism evidence="3 4">
    <name type="scientific">Hydrogenibacillus schlegelii</name>
    <name type="common">Bacillus schlegelii</name>
    <dbReference type="NCBI Taxonomy" id="1484"/>
    <lineage>
        <taxon>Bacteria</taxon>
        <taxon>Bacillati</taxon>
        <taxon>Bacillota</taxon>
        <taxon>Bacilli</taxon>
        <taxon>Bacillales</taxon>
        <taxon>Bacillales Family X. Incertae Sedis</taxon>
        <taxon>Hydrogenibacillus</taxon>
    </lineage>
</organism>
<dbReference type="Proteomes" id="UP000748108">
    <property type="component" value="Unassembled WGS sequence"/>
</dbReference>
<comment type="caution">
    <text evidence="3">The sequence shown here is derived from an EMBL/GenBank/DDBJ whole genome shotgun (WGS) entry which is preliminary data.</text>
</comment>
<evidence type="ECO:0000313" key="3">
    <source>
        <dbReference type="EMBL" id="MBT9282297.1"/>
    </source>
</evidence>
<evidence type="ECO:0000259" key="2">
    <source>
        <dbReference type="Pfam" id="PF08349"/>
    </source>
</evidence>
<accession>A0A947CXM5</accession>
<evidence type="ECO:0000256" key="1">
    <source>
        <dbReference type="SAM" id="MobiDB-lite"/>
    </source>
</evidence>
<feature type="region of interest" description="Disordered" evidence="1">
    <location>
        <begin position="172"/>
        <end position="195"/>
    </location>
</feature>
<name>A0A947CXM5_HYDSH</name>
<evidence type="ECO:0000313" key="4">
    <source>
        <dbReference type="Proteomes" id="UP000748108"/>
    </source>
</evidence>
<dbReference type="EMBL" id="JAHHQF010000052">
    <property type="protein sequence ID" value="MBT9282297.1"/>
    <property type="molecule type" value="Genomic_DNA"/>
</dbReference>
<reference evidence="3" key="1">
    <citation type="journal article" date="2021" name="Microbiology">
        <title>Metagenomic Analysis of the Microbial Community in the Underground Coal Fire Area (Kemerovo Region, Russia) Revealed Predominance of Thermophilic Members of the Phyla Deinococcus-thermus, Aquificae, and Firmicutes.</title>
        <authorList>
            <person name="Kadnikov V."/>
            <person name="Mardanov A.V."/>
            <person name="Beletsky A.V."/>
            <person name="Karnachuk O.V."/>
            <person name="Ravin N.V."/>
        </authorList>
    </citation>
    <scope>NUCLEOTIDE SEQUENCE</scope>
    <source>
        <strain evidence="3">RBS10-49</strain>
    </source>
</reference>
<protein>
    <submittedName>
        <fullName evidence="3">YbgA family protein</fullName>
    </submittedName>
</protein>
<gene>
    <name evidence="3" type="ORF">KM312_06520</name>
</gene>
<dbReference type="AlphaFoldDB" id="A0A947CXM5"/>